<reference evidence="1 2" key="1">
    <citation type="submission" date="2024-05" db="EMBL/GenBank/DDBJ databases">
        <title>Human gut microbiome strain richness.</title>
        <authorList>
            <person name="Chen-Liaw A."/>
        </authorList>
    </citation>
    <scope>NUCLEOTIDE SEQUENCE [LARGE SCALE GENOMIC DNA]</scope>
    <source>
        <strain evidence="1 2">J1100102st1_G3_J1100102_180507</strain>
    </source>
</reference>
<dbReference type="Proteomes" id="UP001554047">
    <property type="component" value="Unassembled WGS sequence"/>
</dbReference>
<keyword evidence="2" id="KW-1185">Reference proteome</keyword>
<dbReference type="EMBL" id="JBFDTB010000004">
    <property type="protein sequence ID" value="MEW3465389.1"/>
    <property type="molecule type" value="Genomic_DNA"/>
</dbReference>
<dbReference type="RefSeq" id="WP_061053616.1">
    <property type="nucleotide sequence ID" value="NZ_JBFDTA010000001.1"/>
</dbReference>
<evidence type="ECO:0000313" key="2">
    <source>
        <dbReference type="Proteomes" id="UP001554047"/>
    </source>
</evidence>
<sequence length="163" mass="19473">MKHKRHIAKSVDNWTRIEAEYSGIYAHRLTEEIQKCKSDEDLKNLLLNSILDKYMFFYTKSNKPHLITKLMLEALDKKNFQFNTPSSRNNLLEQSIDHLVKGSGLLPTLYKIDQIWGSHASEDLLIYLYKQYYENFIPNQDHISWVNKYKPYYLLEGKPWKKN</sequence>
<proteinExistence type="predicted"/>
<organism evidence="1 2">
    <name type="scientific">Enterococcus entomosocium</name>
    <dbReference type="NCBI Taxonomy" id="3034352"/>
    <lineage>
        <taxon>Bacteria</taxon>
        <taxon>Bacillati</taxon>
        <taxon>Bacillota</taxon>
        <taxon>Bacilli</taxon>
        <taxon>Lactobacillales</taxon>
        <taxon>Enterococcaceae</taxon>
        <taxon>Enterococcus</taxon>
    </lineage>
</organism>
<comment type="caution">
    <text evidence="1">The sequence shown here is derived from an EMBL/GenBank/DDBJ whole genome shotgun (WGS) entry which is preliminary data.</text>
</comment>
<name>A0ABV3MAD5_9ENTE</name>
<evidence type="ECO:0000313" key="1">
    <source>
        <dbReference type="EMBL" id="MEW3465389.1"/>
    </source>
</evidence>
<protein>
    <submittedName>
        <fullName evidence="1">Uncharacterized protein</fullName>
    </submittedName>
</protein>
<accession>A0ABV3MAD5</accession>
<gene>
    <name evidence="1" type="ORF">AB1I55_04610</name>
</gene>